<accession>A0A2U1FAU6</accession>
<proteinExistence type="predicted"/>
<evidence type="ECO:0000313" key="3">
    <source>
        <dbReference type="Proteomes" id="UP000245462"/>
    </source>
</evidence>
<keyword evidence="3" id="KW-1185">Reference proteome</keyword>
<reference evidence="2 3" key="1">
    <citation type="submission" date="2018-04" db="EMBL/GenBank/DDBJ databases">
        <title>Genomic Encyclopedia of Type Strains, Phase IV (KMG-IV): sequencing the most valuable type-strain genomes for metagenomic binning, comparative biology and taxonomic classification.</title>
        <authorList>
            <person name="Goeker M."/>
        </authorList>
    </citation>
    <scope>NUCLEOTIDE SEQUENCE [LARGE SCALE GENOMIC DNA]</scope>
    <source>
        <strain evidence="2 3">DSM 28520</strain>
    </source>
</reference>
<dbReference type="Proteomes" id="UP000245462">
    <property type="component" value="Unassembled WGS sequence"/>
</dbReference>
<evidence type="ECO:0000256" key="1">
    <source>
        <dbReference type="SAM" id="MobiDB-lite"/>
    </source>
</evidence>
<comment type="caution">
    <text evidence="2">The sequence shown here is derived from an EMBL/GenBank/DDBJ whole genome shotgun (WGS) entry which is preliminary data.</text>
</comment>
<dbReference type="EMBL" id="QEKY01000009">
    <property type="protein sequence ID" value="PVZ09313.1"/>
    <property type="molecule type" value="Genomic_DNA"/>
</dbReference>
<evidence type="ECO:0000313" key="2">
    <source>
        <dbReference type="EMBL" id="PVZ09313.1"/>
    </source>
</evidence>
<organism evidence="2 3">
    <name type="scientific">Porphyromonas loveana</name>
    <dbReference type="NCBI Taxonomy" id="1884669"/>
    <lineage>
        <taxon>Bacteria</taxon>
        <taxon>Pseudomonadati</taxon>
        <taxon>Bacteroidota</taxon>
        <taxon>Bacteroidia</taxon>
        <taxon>Bacteroidales</taxon>
        <taxon>Porphyromonadaceae</taxon>
        <taxon>Porphyromonas</taxon>
    </lineage>
</organism>
<feature type="compositionally biased region" description="Basic and acidic residues" evidence="1">
    <location>
        <begin position="1"/>
        <end position="20"/>
    </location>
</feature>
<gene>
    <name evidence="2" type="ORF">C7382_10955</name>
</gene>
<protein>
    <submittedName>
        <fullName evidence="2">Uncharacterized protein</fullName>
    </submittedName>
</protein>
<feature type="region of interest" description="Disordered" evidence="1">
    <location>
        <begin position="1"/>
        <end position="35"/>
    </location>
</feature>
<dbReference type="AlphaFoldDB" id="A0A2U1FAU6"/>
<name>A0A2U1FAU6_9PORP</name>
<sequence length="85" mass="9905">MAERYRERKTSSSNDERKYEIAPTKSCTTQHDRPSAIPARHRIATDVSTKDRKSRISVPKLDAHRANNLTLKRINKKQAQYLIKK</sequence>